<dbReference type="GO" id="GO:0046872">
    <property type="term" value="F:metal ion binding"/>
    <property type="evidence" value="ECO:0007669"/>
    <property type="project" value="UniProtKB-KW"/>
</dbReference>
<keyword evidence="3" id="KW-0862">Zinc</keyword>
<evidence type="ECO:0000313" key="7">
    <source>
        <dbReference type="Proteomes" id="UP000324285"/>
    </source>
</evidence>
<dbReference type="Pfam" id="PF04828">
    <property type="entry name" value="GFA"/>
    <property type="match status" value="1"/>
</dbReference>
<sequence length="144" mass="16338">MSHVRTLKGSCLCGAVSLQLETDKHDIGACHCNMCRTWGGGPLLALESVSHVQIQGEEHISRYASSDWAERAFCRHCGTHLYYRLKDQPHYAIPAGLVDQGEDWVLDSQIFIDEKPAWYHFANDTRNMTGQEVFEAFTKEQNHS</sequence>
<evidence type="ECO:0000256" key="2">
    <source>
        <dbReference type="ARBA" id="ARBA00022723"/>
    </source>
</evidence>
<dbReference type="Proteomes" id="UP000324285">
    <property type="component" value="Chromosome"/>
</dbReference>
<dbReference type="InterPro" id="IPR006913">
    <property type="entry name" value="CENP-V/GFA"/>
</dbReference>
<dbReference type="InterPro" id="IPR011057">
    <property type="entry name" value="Mss4-like_sf"/>
</dbReference>
<protein>
    <submittedName>
        <fullName evidence="6">GFA family protein</fullName>
    </submittedName>
</protein>
<dbReference type="PROSITE" id="PS51891">
    <property type="entry name" value="CENP_V_GFA"/>
    <property type="match status" value="1"/>
</dbReference>
<organism evidence="6 7">
    <name type="scientific">Halomonas binhaiensis</name>
    <dbReference type="NCBI Taxonomy" id="2562282"/>
    <lineage>
        <taxon>Bacteria</taxon>
        <taxon>Pseudomonadati</taxon>
        <taxon>Pseudomonadota</taxon>
        <taxon>Gammaproteobacteria</taxon>
        <taxon>Oceanospirillales</taxon>
        <taxon>Halomonadaceae</taxon>
        <taxon>Halomonas</taxon>
    </lineage>
</organism>
<accession>A0A5C1NI07</accession>
<dbReference type="RefSeq" id="WP_149285624.1">
    <property type="nucleotide sequence ID" value="NZ_CP038437.2"/>
</dbReference>
<keyword evidence="2" id="KW-0479">Metal-binding</keyword>
<gene>
    <name evidence="6" type="ORF">E4T21_13800</name>
</gene>
<dbReference type="SUPFAM" id="SSF51316">
    <property type="entry name" value="Mss4-like"/>
    <property type="match status" value="1"/>
</dbReference>
<reference evidence="6" key="1">
    <citation type="submission" date="2021-02" db="EMBL/GenBank/DDBJ databases">
        <title>Strain Y2R2, a novel species of the genus Halomonas.</title>
        <authorList>
            <person name="Huang H."/>
        </authorList>
    </citation>
    <scope>NUCLEOTIDE SEQUENCE</scope>
    <source>
        <strain evidence="6">Y2R2</strain>
    </source>
</reference>
<dbReference type="KEGG" id="hbh:E4T21_13800"/>
<comment type="similarity">
    <text evidence="1">Belongs to the Gfa family.</text>
</comment>
<proteinExistence type="inferred from homology"/>
<dbReference type="PANTHER" id="PTHR33337:SF40">
    <property type="entry name" value="CENP-V_GFA DOMAIN-CONTAINING PROTEIN-RELATED"/>
    <property type="match status" value="1"/>
</dbReference>
<evidence type="ECO:0000256" key="4">
    <source>
        <dbReference type="ARBA" id="ARBA00023239"/>
    </source>
</evidence>
<dbReference type="AlphaFoldDB" id="A0A5C1NI07"/>
<evidence type="ECO:0000256" key="3">
    <source>
        <dbReference type="ARBA" id="ARBA00022833"/>
    </source>
</evidence>
<feature type="domain" description="CENP-V/GFA" evidence="5">
    <location>
        <begin position="7"/>
        <end position="120"/>
    </location>
</feature>
<dbReference type="OrthoDB" id="4188830at2"/>
<dbReference type="EMBL" id="CP038437">
    <property type="protein sequence ID" value="QEM82500.1"/>
    <property type="molecule type" value="Genomic_DNA"/>
</dbReference>
<evidence type="ECO:0000259" key="5">
    <source>
        <dbReference type="PROSITE" id="PS51891"/>
    </source>
</evidence>
<evidence type="ECO:0000256" key="1">
    <source>
        <dbReference type="ARBA" id="ARBA00005495"/>
    </source>
</evidence>
<dbReference type="Gene3D" id="3.90.1590.10">
    <property type="entry name" value="glutathione-dependent formaldehyde- activating enzyme (gfa)"/>
    <property type="match status" value="1"/>
</dbReference>
<keyword evidence="4" id="KW-0456">Lyase</keyword>
<evidence type="ECO:0000313" key="6">
    <source>
        <dbReference type="EMBL" id="QEM82500.1"/>
    </source>
</evidence>
<dbReference type="PANTHER" id="PTHR33337">
    <property type="entry name" value="GFA DOMAIN-CONTAINING PROTEIN"/>
    <property type="match status" value="1"/>
</dbReference>
<keyword evidence="7" id="KW-1185">Reference proteome</keyword>
<dbReference type="GO" id="GO:0016846">
    <property type="term" value="F:carbon-sulfur lyase activity"/>
    <property type="evidence" value="ECO:0007669"/>
    <property type="project" value="InterPro"/>
</dbReference>
<name>A0A5C1NI07_9GAMM</name>